<dbReference type="InterPro" id="IPR013121">
    <property type="entry name" value="Fe_red_NAD-bd_6"/>
</dbReference>
<evidence type="ECO:0000256" key="1">
    <source>
        <dbReference type="ARBA" id="ARBA00004651"/>
    </source>
</evidence>
<keyword evidence="6 15" id="KW-0812">Transmembrane</keyword>
<gene>
    <name evidence="17" type="ORF">FSARC_1817</name>
</gene>
<dbReference type="Proteomes" id="UP000622797">
    <property type="component" value="Unassembled WGS sequence"/>
</dbReference>
<comment type="caution">
    <text evidence="17">The sequence shown here is derived from an EMBL/GenBank/DDBJ whole genome shotgun (WGS) entry which is preliminary data.</text>
</comment>
<dbReference type="InterPro" id="IPR017938">
    <property type="entry name" value="Riboflavin_synthase-like_b-brl"/>
</dbReference>
<evidence type="ECO:0000313" key="18">
    <source>
        <dbReference type="Proteomes" id="UP000622797"/>
    </source>
</evidence>
<feature type="transmembrane region" description="Helical" evidence="15">
    <location>
        <begin position="77"/>
        <end position="101"/>
    </location>
</feature>
<proteinExistence type="inferred from homology"/>
<keyword evidence="18" id="KW-1185">Reference proteome</keyword>
<sequence>MDIFKRHGDHGHGHEEEEHGHGHGHQSEDSVRQHFLACLYWIKRRDLGASSDTSTSMIERWIDAPKSLVLRLFRPPVWLATLPVHKTITVVAYTAFVSFLVTYKSIKHDDTFQERIAFRAAWITATQTSLPFLLAVRVNPIGLLLGTSYERINWFHRWASRVFFASATIHGGFFTYEWVAANFFWTELKTVKMVLPGIAAWFILAWTVISTIPFFRRIKYEVFVVQHIVSVVLLLVFLVLHVPDHHLFSIWCAVGVFAYDVVTRSANPIWRNLKLRVSANPFMRYAHDARAEAVDDELTLMTIRNVGFSWVPGQHVLIWSPTFRWETPHPFTITNIPSADSKTQDVQLTIKTKTGLTRDLNDWARRSGFRGGDGSMRVLLTGPFGSVPNWKQYENIVLIAASTGGSFTTPVLEDLLTSQTPGCVRKISALFIVRRKAHAEPYLQRIARVLLRAKEMGISAKIEVAVTKGSKTVAEAVLRDDANESRERLIEPESGRGPSVELERFSLESTRSSDSGREDQLLKEEVDLGFDGEYAYDASSVEHTEGRPEIATFMRTAVGGVPGNVAVAVCGGDAIEKVVKTTVASIRAERRSDGLGAHDIYLHVERSDI</sequence>
<dbReference type="GO" id="GO:0006826">
    <property type="term" value="P:iron ion transport"/>
    <property type="evidence" value="ECO:0007669"/>
    <property type="project" value="UniProtKB-ARBA"/>
</dbReference>
<evidence type="ECO:0000256" key="11">
    <source>
        <dbReference type="ARBA" id="ARBA00023136"/>
    </source>
</evidence>
<keyword evidence="8 15" id="KW-1133">Transmembrane helix</keyword>
<dbReference type="GO" id="GO:0006879">
    <property type="term" value="P:intracellular iron ion homeostasis"/>
    <property type="evidence" value="ECO:0007669"/>
    <property type="project" value="TreeGrafter"/>
</dbReference>
<dbReference type="SUPFAM" id="SSF63380">
    <property type="entry name" value="Riboflavin synthase domain-like"/>
    <property type="match status" value="1"/>
</dbReference>
<evidence type="ECO:0000256" key="5">
    <source>
        <dbReference type="ARBA" id="ARBA00022475"/>
    </source>
</evidence>
<dbReference type="Pfam" id="PF01794">
    <property type="entry name" value="Ferric_reduct"/>
    <property type="match status" value="1"/>
</dbReference>
<protein>
    <recommendedName>
        <fullName evidence="3">ferric-chelate reductase (NADPH)</fullName>
        <ecNumber evidence="3">1.16.1.9</ecNumber>
    </recommendedName>
</protein>
<dbReference type="PANTHER" id="PTHR32361:SF9">
    <property type="entry name" value="FERRIC REDUCTASE TRANSMEMBRANE COMPONENT 3-RELATED"/>
    <property type="match status" value="1"/>
</dbReference>
<comment type="catalytic activity">
    <reaction evidence="13">
        <text>2 a Fe(II)-siderophore + NADP(+) + H(+) = 2 a Fe(III)-siderophore + NADPH</text>
        <dbReference type="Rhea" id="RHEA:28795"/>
        <dbReference type="Rhea" id="RHEA-COMP:11342"/>
        <dbReference type="Rhea" id="RHEA-COMP:11344"/>
        <dbReference type="ChEBI" id="CHEBI:15378"/>
        <dbReference type="ChEBI" id="CHEBI:29033"/>
        <dbReference type="ChEBI" id="CHEBI:29034"/>
        <dbReference type="ChEBI" id="CHEBI:57783"/>
        <dbReference type="ChEBI" id="CHEBI:58349"/>
        <dbReference type="EC" id="1.16.1.9"/>
    </reaction>
</comment>
<dbReference type="GO" id="GO:0015677">
    <property type="term" value="P:copper ion import"/>
    <property type="evidence" value="ECO:0007669"/>
    <property type="project" value="TreeGrafter"/>
</dbReference>
<dbReference type="Gene3D" id="3.40.50.80">
    <property type="entry name" value="Nucleotide-binding domain of ferredoxin-NADP reductase (FNR) module"/>
    <property type="match status" value="1"/>
</dbReference>
<dbReference type="GO" id="GO:0005886">
    <property type="term" value="C:plasma membrane"/>
    <property type="evidence" value="ECO:0007669"/>
    <property type="project" value="UniProtKB-SubCell"/>
</dbReference>
<dbReference type="SFLD" id="SFLDG01168">
    <property type="entry name" value="Ferric_reductase_subgroup_(FRE"/>
    <property type="match status" value="1"/>
</dbReference>
<comment type="subcellular location">
    <subcellularLocation>
        <location evidence="1">Cell membrane</location>
        <topology evidence="1">Multi-pass membrane protein</topology>
    </subcellularLocation>
</comment>
<evidence type="ECO:0000256" key="3">
    <source>
        <dbReference type="ARBA" id="ARBA00012668"/>
    </source>
</evidence>
<evidence type="ECO:0000256" key="14">
    <source>
        <dbReference type="SAM" id="MobiDB-lite"/>
    </source>
</evidence>
<dbReference type="Pfam" id="PF08022">
    <property type="entry name" value="FAD_binding_8"/>
    <property type="match status" value="1"/>
</dbReference>
<keyword evidence="12" id="KW-0325">Glycoprotein</keyword>
<reference evidence="17" key="1">
    <citation type="journal article" date="2020" name="BMC Genomics">
        <title>Correction to: Identification and distribution of gene clusters required for synthesis of sphingolipid metabolism inhibitors in diverse species of the filamentous fungus Fusarium.</title>
        <authorList>
            <person name="Kim H.S."/>
            <person name="Lohmar J.M."/>
            <person name="Busman M."/>
            <person name="Brown D.W."/>
            <person name="Naumann T.A."/>
            <person name="Divon H.H."/>
            <person name="Lysoe E."/>
            <person name="Uhlig S."/>
            <person name="Proctor R.H."/>
        </authorList>
    </citation>
    <scope>NUCLEOTIDE SEQUENCE</scope>
    <source>
        <strain evidence="17">NRRL 20472</strain>
    </source>
</reference>
<evidence type="ECO:0000313" key="17">
    <source>
        <dbReference type="EMBL" id="KAF4971298.1"/>
    </source>
</evidence>
<organism evidence="17 18">
    <name type="scientific">Fusarium sarcochroum</name>
    <dbReference type="NCBI Taxonomy" id="1208366"/>
    <lineage>
        <taxon>Eukaryota</taxon>
        <taxon>Fungi</taxon>
        <taxon>Dikarya</taxon>
        <taxon>Ascomycota</taxon>
        <taxon>Pezizomycotina</taxon>
        <taxon>Sordariomycetes</taxon>
        <taxon>Hypocreomycetidae</taxon>
        <taxon>Hypocreales</taxon>
        <taxon>Nectriaceae</taxon>
        <taxon>Fusarium</taxon>
        <taxon>Fusarium lateritium species complex</taxon>
    </lineage>
</organism>
<name>A0A8H4XDN3_9HYPO</name>
<dbReference type="InterPro" id="IPR039261">
    <property type="entry name" value="FNR_nucleotide-bd"/>
</dbReference>
<comment type="similarity">
    <text evidence="2">Belongs to the ferric reductase (FRE) family.</text>
</comment>
<dbReference type="OrthoDB" id="3944240at2759"/>
<dbReference type="PANTHER" id="PTHR32361">
    <property type="entry name" value="FERRIC/CUPRIC REDUCTASE TRANSMEMBRANE COMPONENT"/>
    <property type="match status" value="1"/>
</dbReference>
<evidence type="ECO:0000256" key="8">
    <source>
        <dbReference type="ARBA" id="ARBA00022989"/>
    </source>
</evidence>
<accession>A0A8H4XDN3</accession>
<evidence type="ECO:0000259" key="16">
    <source>
        <dbReference type="PROSITE" id="PS51384"/>
    </source>
</evidence>
<feature type="transmembrane region" description="Helical" evidence="15">
    <location>
        <begin position="193"/>
        <end position="215"/>
    </location>
</feature>
<keyword evidence="10" id="KW-0406">Ion transport</keyword>
<feature type="region of interest" description="Disordered" evidence="14">
    <location>
        <begin position="1"/>
        <end position="28"/>
    </location>
</feature>
<evidence type="ECO:0000256" key="7">
    <source>
        <dbReference type="ARBA" id="ARBA00022982"/>
    </source>
</evidence>
<dbReference type="EMBL" id="JABEXW010000097">
    <property type="protein sequence ID" value="KAF4971298.1"/>
    <property type="molecule type" value="Genomic_DNA"/>
</dbReference>
<feature type="domain" description="FAD-binding FR-type" evidence="16">
    <location>
        <begin position="249"/>
        <end position="390"/>
    </location>
</feature>
<feature type="transmembrane region" description="Helical" evidence="15">
    <location>
        <begin position="158"/>
        <end position="181"/>
    </location>
</feature>
<dbReference type="EC" id="1.16.1.9" evidence="3"/>
<dbReference type="AlphaFoldDB" id="A0A8H4XDN3"/>
<dbReference type="InterPro" id="IPR013112">
    <property type="entry name" value="FAD-bd_8"/>
</dbReference>
<evidence type="ECO:0000256" key="4">
    <source>
        <dbReference type="ARBA" id="ARBA00022448"/>
    </source>
</evidence>
<evidence type="ECO:0000256" key="13">
    <source>
        <dbReference type="ARBA" id="ARBA00048483"/>
    </source>
</evidence>
<dbReference type="InterPro" id="IPR017927">
    <property type="entry name" value="FAD-bd_FR_type"/>
</dbReference>
<dbReference type="Pfam" id="PF08030">
    <property type="entry name" value="NAD_binding_6"/>
    <property type="match status" value="1"/>
</dbReference>
<keyword evidence="11 15" id="KW-0472">Membrane</keyword>
<keyword evidence="7" id="KW-0249">Electron transport</keyword>
<dbReference type="GO" id="GO:0052851">
    <property type="term" value="F:ferric-chelate reductase (NADPH) activity"/>
    <property type="evidence" value="ECO:0007669"/>
    <property type="project" value="UniProtKB-EC"/>
</dbReference>
<keyword evidence="5" id="KW-1003">Cell membrane</keyword>
<dbReference type="SFLD" id="SFLDS00052">
    <property type="entry name" value="Ferric_Reductase_Domain"/>
    <property type="match status" value="1"/>
</dbReference>
<keyword evidence="4" id="KW-0813">Transport</keyword>
<reference evidence="17" key="2">
    <citation type="submission" date="2020-05" db="EMBL/GenBank/DDBJ databases">
        <authorList>
            <person name="Kim H.-S."/>
            <person name="Proctor R.H."/>
            <person name="Brown D.W."/>
        </authorList>
    </citation>
    <scope>NUCLEOTIDE SEQUENCE</scope>
    <source>
        <strain evidence="17">NRRL 20472</strain>
    </source>
</reference>
<evidence type="ECO:0000256" key="12">
    <source>
        <dbReference type="ARBA" id="ARBA00023180"/>
    </source>
</evidence>
<evidence type="ECO:0000256" key="15">
    <source>
        <dbReference type="SAM" id="Phobius"/>
    </source>
</evidence>
<keyword evidence="9" id="KW-0560">Oxidoreductase</keyword>
<dbReference type="InterPro" id="IPR051410">
    <property type="entry name" value="Ferric/Cupric_Reductase"/>
</dbReference>
<feature type="transmembrane region" description="Helical" evidence="15">
    <location>
        <begin position="222"/>
        <end position="242"/>
    </location>
</feature>
<dbReference type="PROSITE" id="PS51384">
    <property type="entry name" value="FAD_FR"/>
    <property type="match status" value="1"/>
</dbReference>
<evidence type="ECO:0000256" key="6">
    <source>
        <dbReference type="ARBA" id="ARBA00022692"/>
    </source>
</evidence>
<evidence type="ECO:0000256" key="9">
    <source>
        <dbReference type="ARBA" id="ARBA00023002"/>
    </source>
</evidence>
<dbReference type="CDD" id="cd06186">
    <property type="entry name" value="NOX_Duox_like_FAD_NADP"/>
    <property type="match status" value="1"/>
</dbReference>
<evidence type="ECO:0000256" key="10">
    <source>
        <dbReference type="ARBA" id="ARBA00023065"/>
    </source>
</evidence>
<dbReference type="InterPro" id="IPR013130">
    <property type="entry name" value="Fe3_Rdtase_TM_dom"/>
</dbReference>
<evidence type="ECO:0000256" key="2">
    <source>
        <dbReference type="ARBA" id="ARBA00006278"/>
    </source>
</evidence>